<protein>
    <submittedName>
        <fullName evidence="1">Uncharacterized protein</fullName>
    </submittedName>
</protein>
<gene>
    <name evidence="1" type="ORF">QCA50_014946</name>
</gene>
<evidence type="ECO:0000313" key="1">
    <source>
        <dbReference type="EMBL" id="KAK7681983.1"/>
    </source>
</evidence>
<reference evidence="1 2" key="1">
    <citation type="submission" date="2022-09" db="EMBL/GenBank/DDBJ databases">
        <authorList>
            <person name="Palmer J.M."/>
        </authorList>
    </citation>
    <scope>NUCLEOTIDE SEQUENCE [LARGE SCALE GENOMIC DNA]</scope>
    <source>
        <strain evidence="1 2">DSM 7382</strain>
    </source>
</reference>
<dbReference type="EMBL" id="JASBNA010000038">
    <property type="protein sequence ID" value="KAK7681983.1"/>
    <property type="molecule type" value="Genomic_DNA"/>
</dbReference>
<dbReference type="Proteomes" id="UP001385951">
    <property type="component" value="Unassembled WGS sequence"/>
</dbReference>
<comment type="caution">
    <text evidence="1">The sequence shown here is derived from an EMBL/GenBank/DDBJ whole genome shotgun (WGS) entry which is preliminary data.</text>
</comment>
<keyword evidence="2" id="KW-1185">Reference proteome</keyword>
<name>A0AAW0FJV2_9APHY</name>
<dbReference type="AlphaFoldDB" id="A0AAW0FJV2"/>
<evidence type="ECO:0000313" key="2">
    <source>
        <dbReference type="Proteomes" id="UP001385951"/>
    </source>
</evidence>
<organism evidence="1 2">
    <name type="scientific">Cerrena zonata</name>
    <dbReference type="NCBI Taxonomy" id="2478898"/>
    <lineage>
        <taxon>Eukaryota</taxon>
        <taxon>Fungi</taxon>
        <taxon>Dikarya</taxon>
        <taxon>Basidiomycota</taxon>
        <taxon>Agaricomycotina</taxon>
        <taxon>Agaricomycetes</taxon>
        <taxon>Polyporales</taxon>
        <taxon>Cerrenaceae</taxon>
        <taxon>Cerrena</taxon>
    </lineage>
</organism>
<sequence>MVLGPGSLQWFSIFPIVELLTPQVHRRRRTCQRPALRDYEHQTTSLSSLHIGNPAKRVYSNDFGAGSM</sequence>
<accession>A0AAW0FJV2</accession>
<proteinExistence type="predicted"/>